<sequence>MRGKDRDTILGLRPRRIQTTARGRRKGPLRVPQPLTRAAASPAARPEDAAAFPAARPGGAAAARGVTRTVVLRFRSASSIEDDMAAVTDTSNTWSQHSGARSDHLSARRRIYTKQPVNDLGVANSREDGRTGWVSHKRFRQRRLFCQGEHRLASGRLEALSSQVKVDRLGGFFMRGVMGYPRHNCSAAHYTSIHAYGFAWWA</sequence>
<feature type="region of interest" description="Disordered" evidence="1">
    <location>
        <begin position="16"/>
        <end position="62"/>
    </location>
</feature>
<reference evidence="2" key="1">
    <citation type="journal article" date="2022" name="bioRxiv">
        <title>Sequencing and chromosome-scale assembly of the giantPleurodeles waltlgenome.</title>
        <authorList>
            <person name="Brown T."/>
            <person name="Elewa A."/>
            <person name="Iarovenko S."/>
            <person name="Subramanian E."/>
            <person name="Araus A.J."/>
            <person name="Petzold A."/>
            <person name="Susuki M."/>
            <person name="Suzuki K.-i.T."/>
            <person name="Hayashi T."/>
            <person name="Toyoda A."/>
            <person name="Oliveira C."/>
            <person name="Osipova E."/>
            <person name="Leigh N.D."/>
            <person name="Simon A."/>
            <person name="Yun M.H."/>
        </authorList>
    </citation>
    <scope>NUCLEOTIDE SEQUENCE</scope>
    <source>
        <strain evidence="2">20211129_DDA</strain>
        <tissue evidence="2">Liver</tissue>
    </source>
</reference>
<accession>A0AAV7TDU6</accession>
<comment type="caution">
    <text evidence="2">The sequence shown here is derived from an EMBL/GenBank/DDBJ whole genome shotgun (WGS) entry which is preliminary data.</text>
</comment>
<dbReference type="EMBL" id="JANPWB010000007">
    <property type="protein sequence ID" value="KAJ1174174.1"/>
    <property type="molecule type" value="Genomic_DNA"/>
</dbReference>
<dbReference type="Proteomes" id="UP001066276">
    <property type="component" value="Chromosome 4_1"/>
</dbReference>
<evidence type="ECO:0000256" key="1">
    <source>
        <dbReference type="SAM" id="MobiDB-lite"/>
    </source>
</evidence>
<keyword evidence="3" id="KW-1185">Reference proteome</keyword>
<evidence type="ECO:0000313" key="3">
    <source>
        <dbReference type="Proteomes" id="UP001066276"/>
    </source>
</evidence>
<organism evidence="2 3">
    <name type="scientific">Pleurodeles waltl</name>
    <name type="common">Iberian ribbed newt</name>
    <dbReference type="NCBI Taxonomy" id="8319"/>
    <lineage>
        <taxon>Eukaryota</taxon>
        <taxon>Metazoa</taxon>
        <taxon>Chordata</taxon>
        <taxon>Craniata</taxon>
        <taxon>Vertebrata</taxon>
        <taxon>Euteleostomi</taxon>
        <taxon>Amphibia</taxon>
        <taxon>Batrachia</taxon>
        <taxon>Caudata</taxon>
        <taxon>Salamandroidea</taxon>
        <taxon>Salamandridae</taxon>
        <taxon>Pleurodelinae</taxon>
        <taxon>Pleurodeles</taxon>
    </lineage>
</organism>
<proteinExistence type="predicted"/>
<name>A0AAV7TDU6_PLEWA</name>
<feature type="compositionally biased region" description="Low complexity" evidence="1">
    <location>
        <begin position="37"/>
        <end position="62"/>
    </location>
</feature>
<gene>
    <name evidence="2" type="ORF">NDU88_005997</name>
</gene>
<protein>
    <submittedName>
        <fullName evidence="2">Uncharacterized protein</fullName>
    </submittedName>
</protein>
<dbReference type="AlphaFoldDB" id="A0AAV7TDU6"/>
<evidence type="ECO:0000313" key="2">
    <source>
        <dbReference type="EMBL" id="KAJ1174174.1"/>
    </source>
</evidence>